<dbReference type="RefSeq" id="WP_048832998.1">
    <property type="nucleotide sequence ID" value="NZ_JBIRHZ010000020.1"/>
</dbReference>
<feature type="region of interest" description="Disordered" evidence="1">
    <location>
        <begin position="58"/>
        <end position="80"/>
    </location>
</feature>
<comment type="caution">
    <text evidence="3">The sequence shown here is derived from an EMBL/GenBank/DDBJ whole genome shotgun (WGS) entry which is preliminary data.</text>
</comment>
<dbReference type="SUPFAM" id="SSF54001">
    <property type="entry name" value="Cysteine proteinases"/>
    <property type="match status" value="1"/>
</dbReference>
<dbReference type="EMBL" id="LGUT01003088">
    <property type="protein sequence ID" value="KOG86006.1"/>
    <property type="molecule type" value="Genomic_DNA"/>
</dbReference>
<dbReference type="InterPro" id="IPR038765">
    <property type="entry name" value="Papain-like_cys_pep_sf"/>
</dbReference>
<keyword evidence="4" id="KW-1185">Reference proteome</keyword>
<sequence>MDGRDALGALAKVAGRGFAIKAGAVGAVGFLIFLLLVGVFGAGIGGKAFADSCGGRGTPGVDLGDDDGEGTAQNPGGANYRQDQIANAKTIDQVAADGGLSGRATLVALMTALQESTLLNLDHGHLDSVGLFQQRPSQGWGTKTQIMQPKYAAGMFLFGDDPKSTRGIHGLTDIQGWQTMAPGDAAQKVQRSAHPDLYAGQEDAAREIAEEAGIDLDRKGEAGAGNEDQDQADDAANGDDQAEGPEECFTDNEGAGKPGKPGEPFHDGDAPWPNQVKNPRSTEAAIKWARNEAETGSGEWYRACLAFVAVVYGWNFSGVPYAIDHYKEMPPALKHDKDRNPPPGALMYWDTGQRAGHVAVYLGGGKIASNDIVRPGYIDVVDATDIETKWGATYLGWAPPYFPKGG</sequence>
<proteinExistence type="predicted"/>
<keyword evidence="2" id="KW-1133">Transmembrane helix</keyword>
<gene>
    <name evidence="3" type="ORF">ADK38_33470</name>
</gene>
<evidence type="ECO:0000313" key="4">
    <source>
        <dbReference type="Proteomes" id="UP000037020"/>
    </source>
</evidence>
<keyword evidence="2" id="KW-0812">Transmembrane</keyword>
<feature type="region of interest" description="Disordered" evidence="1">
    <location>
        <begin position="216"/>
        <end position="277"/>
    </location>
</feature>
<feature type="compositionally biased region" description="Polar residues" evidence="1">
    <location>
        <begin position="71"/>
        <end position="80"/>
    </location>
</feature>
<organism evidence="3 4">
    <name type="scientific">Streptomyces varsoviensis</name>
    <dbReference type="NCBI Taxonomy" id="67373"/>
    <lineage>
        <taxon>Bacteria</taxon>
        <taxon>Bacillati</taxon>
        <taxon>Actinomycetota</taxon>
        <taxon>Actinomycetes</taxon>
        <taxon>Kitasatosporales</taxon>
        <taxon>Streptomycetaceae</taxon>
        <taxon>Streptomyces</taxon>
    </lineage>
</organism>
<evidence type="ECO:0000256" key="2">
    <source>
        <dbReference type="SAM" id="Phobius"/>
    </source>
</evidence>
<feature type="transmembrane region" description="Helical" evidence="2">
    <location>
        <begin position="22"/>
        <end position="44"/>
    </location>
</feature>
<evidence type="ECO:0008006" key="5">
    <source>
        <dbReference type="Google" id="ProtNLM"/>
    </source>
</evidence>
<keyword evidence="2" id="KW-0472">Membrane</keyword>
<accession>A0ABR5IYK7</accession>
<name>A0ABR5IYK7_9ACTN</name>
<evidence type="ECO:0000256" key="1">
    <source>
        <dbReference type="SAM" id="MobiDB-lite"/>
    </source>
</evidence>
<dbReference type="Proteomes" id="UP000037020">
    <property type="component" value="Unassembled WGS sequence"/>
</dbReference>
<evidence type="ECO:0000313" key="3">
    <source>
        <dbReference type="EMBL" id="KOG86006.1"/>
    </source>
</evidence>
<feature type="compositionally biased region" description="Acidic residues" evidence="1">
    <location>
        <begin position="227"/>
        <end position="250"/>
    </location>
</feature>
<reference evidence="3 4" key="1">
    <citation type="submission" date="2015-07" db="EMBL/GenBank/DDBJ databases">
        <authorList>
            <person name="Ju K.-S."/>
            <person name="Doroghazi J.R."/>
            <person name="Metcalf W.W."/>
        </authorList>
    </citation>
    <scope>NUCLEOTIDE SEQUENCE [LARGE SCALE GENOMIC DNA]</scope>
    <source>
        <strain evidence="3 4">NRRL B-3589</strain>
    </source>
</reference>
<protein>
    <recommendedName>
        <fullName evidence="5">Peptidase M23</fullName>
    </recommendedName>
</protein>